<dbReference type="EMBL" id="HG994356">
    <property type="protein sequence ID" value="CAF2143332.1"/>
    <property type="molecule type" value="Genomic_DNA"/>
</dbReference>
<accession>A0A816XAY1</accession>
<dbReference type="AlphaFoldDB" id="A0A816XAY1"/>
<feature type="compositionally biased region" description="Basic and acidic residues" evidence="1">
    <location>
        <begin position="161"/>
        <end position="177"/>
    </location>
</feature>
<sequence length="177" mass="20246">MTTWVTSFYGRGPNNRENGLRPKRRRPGSLPDTRVKEAGDQHPCRDLEHQCDTHRPPQLDRNRFANPPELFTDTPRFARAQILTNLRRNPNRSSLLHLHAGEFHLSKERASSIFFEISSVLREPRVTTHKPLITTQTLGGPPLNSTRSDDARLWKPVPLGDKTDEALLKKPNHPPET</sequence>
<feature type="compositionally biased region" description="Polar residues" evidence="1">
    <location>
        <begin position="133"/>
        <end position="146"/>
    </location>
</feature>
<organism evidence="2">
    <name type="scientific">Brassica napus</name>
    <name type="common">Rape</name>
    <dbReference type="NCBI Taxonomy" id="3708"/>
    <lineage>
        <taxon>Eukaryota</taxon>
        <taxon>Viridiplantae</taxon>
        <taxon>Streptophyta</taxon>
        <taxon>Embryophyta</taxon>
        <taxon>Tracheophyta</taxon>
        <taxon>Spermatophyta</taxon>
        <taxon>Magnoliopsida</taxon>
        <taxon>eudicotyledons</taxon>
        <taxon>Gunneridae</taxon>
        <taxon>Pentapetalae</taxon>
        <taxon>rosids</taxon>
        <taxon>malvids</taxon>
        <taxon>Brassicales</taxon>
        <taxon>Brassicaceae</taxon>
        <taxon>Brassiceae</taxon>
        <taxon>Brassica</taxon>
    </lineage>
</organism>
<reference evidence="2" key="1">
    <citation type="submission" date="2021-01" db="EMBL/GenBank/DDBJ databases">
        <authorList>
            <consortium name="Genoscope - CEA"/>
            <person name="William W."/>
        </authorList>
    </citation>
    <scope>NUCLEOTIDE SEQUENCE</scope>
</reference>
<feature type="compositionally biased region" description="Basic and acidic residues" evidence="1">
    <location>
        <begin position="33"/>
        <end position="63"/>
    </location>
</feature>
<gene>
    <name evidence="2" type="ORF">DARMORV10_A02P34070.1</name>
</gene>
<proteinExistence type="predicted"/>
<evidence type="ECO:0000256" key="1">
    <source>
        <dbReference type="SAM" id="MobiDB-lite"/>
    </source>
</evidence>
<dbReference type="Proteomes" id="UP001295469">
    <property type="component" value="Chromosome A02"/>
</dbReference>
<feature type="region of interest" description="Disordered" evidence="1">
    <location>
        <begin position="1"/>
        <end position="70"/>
    </location>
</feature>
<feature type="region of interest" description="Disordered" evidence="1">
    <location>
        <begin position="133"/>
        <end position="177"/>
    </location>
</feature>
<name>A0A816XAY1_BRANA</name>
<evidence type="ECO:0000313" key="2">
    <source>
        <dbReference type="EMBL" id="CAF2143332.1"/>
    </source>
</evidence>
<protein>
    <submittedName>
        <fullName evidence="2">(rape) hypothetical protein</fullName>
    </submittedName>
</protein>